<proteinExistence type="predicted"/>
<dbReference type="AlphaFoldDB" id="A0AAN5CZI0"/>
<organism evidence="2 3">
    <name type="scientific">Pristionchus mayeri</name>
    <dbReference type="NCBI Taxonomy" id="1317129"/>
    <lineage>
        <taxon>Eukaryota</taxon>
        <taxon>Metazoa</taxon>
        <taxon>Ecdysozoa</taxon>
        <taxon>Nematoda</taxon>
        <taxon>Chromadorea</taxon>
        <taxon>Rhabditida</taxon>
        <taxon>Rhabditina</taxon>
        <taxon>Diplogasteromorpha</taxon>
        <taxon>Diplogasteroidea</taxon>
        <taxon>Neodiplogasteridae</taxon>
        <taxon>Pristionchus</taxon>
    </lineage>
</organism>
<feature type="compositionally biased region" description="Polar residues" evidence="1">
    <location>
        <begin position="64"/>
        <end position="73"/>
    </location>
</feature>
<evidence type="ECO:0000256" key="1">
    <source>
        <dbReference type="SAM" id="MobiDB-lite"/>
    </source>
</evidence>
<feature type="region of interest" description="Disordered" evidence="1">
    <location>
        <begin position="180"/>
        <end position="246"/>
    </location>
</feature>
<sequence length="376" mass="41294">PLSSPSSPVHVIDYLWTMCMKKKTKPKVAPVKAASARATATQPKVDISKKTPSAPAKGPDQPIASPSESNQDCSAIEKTCISEKSDHMQISAYKPKKKDGGSGSGPIVTKPADRDQDSPEVFENNAQVQSLNPINVTQIFMDSVIPQTNVSKVHSDIVDQNTLETVDPNVEDIIFDDLESGEENNPEEPQPRPKANVLQPEDDTIAENTISERRPRQSERRIRTSRARAESRPPTTPDRLPSVFTPQLPTKSEKVFATCKRAPSRGALPPLSTRTTTVSRPRPVVDFQSGRQMTPSAEHIDNTCPSHEPLVTQRTLRPKQPLTDYRTVVQTAVPIELKDDTCQSREPCDSTATAKKTPAGRHNSNIYTAHENMNGS</sequence>
<protein>
    <submittedName>
        <fullName evidence="2">Uncharacterized protein</fullName>
    </submittedName>
</protein>
<accession>A0AAN5CZI0</accession>
<feature type="non-terminal residue" evidence="2">
    <location>
        <position position="1"/>
    </location>
</feature>
<keyword evidence="3" id="KW-1185">Reference proteome</keyword>
<comment type="caution">
    <text evidence="2">The sequence shown here is derived from an EMBL/GenBank/DDBJ whole genome shotgun (WGS) entry which is preliminary data.</text>
</comment>
<evidence type="ECO:0000313" key="2">
    <source>
        <dbReference type="EMBL" id="GMR53372.1"/>
    </source>
</evidence>
<feature type="compositionally biased region" description="Low complexity" evidence="1">
    <location>
        <begin position="27"/>
        <end position="44"/>
    </location>
</feature>
<evidence type="ECO:0000313" key="3">
    <source>
        <dbReference type="Proteomes" id="UP001328107"/>
    </source>
</evidence>
<feature type="compositionally biased region" description="Polar residues" evidence="1">
    <location>
        <begin position="362"/>
        <end position="376"/>
    </location>
</feature>
<feature type="region of interest" description="Disordered" evidence="1">
    <location>
        <begin position="342"/>
        <end position="376"/>
    </location>
</feature>
<feature type="region of interest" description="Disordered" evidence="1">
    <location>
        <begin position="26"/>
        <end position="126"/>
    </location>
</feature>
<name>A0AAN5CZI0_9BILA</name>
<reference evidence="3" key="1">
    <citation type="submission" date="2022-10" db="EMBL/GenBank/DDBJ databases">
        <title>Genome assembly of Pristionchus species.</title>
        <authorList>
            <person name="Yoshida K."/>
            <person name="Sommer R.J."/>
        </authorList>
    </citation>
    <scope>NUCLEOTIDE SEQUENCE [LARGE SCALE GENOMIC DNA]</scope>
    <source>
        <strain evidence="3">RS5460</strain>
    </source>
</reference>
<dbReference type="EMBL" id="BTRK01000005">
    <property type="protein sequence ID" value="GMR53372.1"/>
    <property type="molecule type" value="Genomic_DNA"/>
</dbReference>
<feature type="compositionally biased region" description="Basic and acidic residues" evidence="1">
    <location>
        <begin position="210"/>
        <end position="231"/>
    </location>
</feature>
<gene>
    <name evidence="2" type="ORF">PMAYCL1PPCAC_23567</name>
</gene>
<dbReference type="Proteomes" id="UP001328107">
    <property type="component" value="Unassembled WGS sequence"/>
</dbReference>